<feature type="region of interest" description="Disordered" evidence="1">
    <location>
        <begin position="1613"/>
        <end position="1634"/>
    </location>
</feature>
<accession>F7ZKQ9</accession>
<sequence length="2457" mass="262027">MPFDLSLVDLFRPYILRGESTPWHAVLSVIYVESYETATGPGGMVIRGIGRFSGDVDLPTFDPSTGTLSGAAANSEGHPRNQPDRSEPWLDVTDTKVEFSMTVPRVAGAIIADGVAGVAGGDAAFQAVRDVLDALDAPPIDPPPSDYPNTGFTLDLILSGIEMRPPFLEPAEMRADGLLVPHTSRRDVVFHLPKVKLRLTQGTDTNAQVQVCLVSLGASGLDDPGALSAAELVTMEPHHAFIGSGRVVGFGFRSAYLDLSDGYTPPEVLSQFGFDEAWTGLYLPEIRIFFAPNGAEDFAVNAGVENLLIGLGGSNGVTGDFDVAVINQGGGDLVIGANFFASDGRGIGITRTSPGNATAALPETTRLAVDVRGGRAPYSVTVDQGSGAQAGIVHDVSAPATGTRTITITAADASAPPKQATLTVSVGRRAPPAIAPPPGAPLAAILETTSITRGTQSLVAPPLALLSDNREAGGVRVSLAGFSVPPATEWRIDGGPPTVGVTVDIDVTGGQSRAIEARTPDDAVTSLVGFFRFDTPPKVDYTDYARVPGHIRDKEALTASKTSDWQPGARAFDVAYTDILSRINPKDVTITGTASWDGDDSKAQYNWKLSQRRAEGLRALIEDRFPPTFTGANAPLGATHTASWRDTTWKTQGPTNRSQYWKATITGFSVNLPGEVITGTVRRPAAPEPLPPPVVPDTPPNDPATPDWFHSARLKVRIIRNQFVALELSGKIDFQTGLESTLQNGGATELPDDIRGIGNNPADGITDFLFLYQTDPASQTDEVKLYIGADPADKDGLLMTGQLPGQALKPKNFGRDLLGMTTIFTPLLAESTPAQGSDGSIAPLVASAAVVGVATGLAQAGFFNIERVILFGGEGAFRRQGDRWLMSFLFDVETAVSVNIGFGDGDPLLEIPRDTPLAVRYKAIGLSFGVPPGGGGRFDLRPVFDSSKGYSIDVSGPGAIRVAEPLGQILQVLGARIARTNPLSFEIDLGFAIDLGVISVDRARVRMPVDPLGPPELTAFGAGLKVPGVLEGSGYMEFNNGDDGTEIKGGIDVRLIPVKMRIAAQIAIKQIPESAGGPATGVAVALEVELPVAIPLAQSGFGIYGFVGLFAMHYARDEDGITSLTPALEWLKNRANGDPTNLQAWKTNLDSWAFGVGITLGTMGSPIIFNVKGMFLLELPGPRVLLVVKANLLAVLPELKDKNAEGTFLCVIDLDFGRGTLTIGISIDFTIDPLVEIKIPIEAFFNLKDGKFWHVYLGSFAGKDLQDNPLPGPIRASILGAFDGSGYVMFSGHGIPSYQPPGNNLPALSQVNGFGIAAGLEVSIIWGNTSINLYLKVTAGFNAIIGFQPFYVGGLLYIRGELKLFIISLSASAALSAQVGERADGTQVSRIDGEVCGELDLFFFSIKGCVDFHLGEDSKILPPPPDLYAGAVLVSRTPALAEGTGVDRGIDSKIGDMPRDDNTPADADIPVVPIDAIPVISLAMPALDGGITPLGETPGGSTGAPAGGFIARGDFAYRYTMTEVTLERVGETDAVMAGNTPSTWWTLEPPDGENLTTHLSLLNWVPNPAPKALERTEILEETIRERWGNVCEPAAPAAPVLWTFSDERLGPSADGWDLKGTAWPDPDDAKRSRDPDVELHVHETWRSGDFALDQMRGIVPAVVEGGLVDCAPEGRDGTPNRGGFETGRLTTGIRGGDLTGVIATSGRDLTGTLNKIDETGTSALKMRTLTRNMSLGSGTLNKSLGDKITTTATLNTKLNRTVEREKVNRAIAGSFGTIGPVDQLSAEHLELGEAIRRVTRGVEIERSALLSVLAGATAAGPHGTTVPGGSKVDEPKCPGRVLASPLWDTGEPVVFGDRSRADEVADQLASLGLKHGPLSDVIEVDSGEILSGHLLMWVNRGLLNDDQQGTGRGLVIHFLDGDGNVLGMRPVRVSDLLTVTSLPPNWMDTNGPWFEDVYHTVLYGQMRLAPRQPVCVELAPPDGTERFRIGVLYLDEKQAQRFEQQGRPYYVGAIELTRLSEARREAYDNIEIEKDRQVLEDLVSGPSADVALLFPDALYRVSCKTDVRTRDDEGAESDAADQSATFWFRTDSAAPKRLDPWILCTLPAEGEAHVFGLDAPRFVFATNSVDQLFAAYGKELRVRLKAASFRQVNEPGLPHPVPIDAGTLEYVKAHVLSPFEAVVEDVLGESGPCVPIDENRVRHSMLTLPIPLDPYTDYVIDIEAVDIGAPAETVGARVYRLNFSTGQFGQLEDFAGDFQATLMEHRFVQSGALQAIGNDPRFAGRTLESILAGQDLLTTMGPELDEELIGAGLEPMDVPGAARVIVFWEQANPAADPQPAALLLDASEPMHRTRPIPQEVTEEDPDGIAATRWRLEPAPWLSIAESAASDDIVDKILFAPGAQRALVTLKAGSRGKSLRMDMIRKAFDEPYLNEGFSGNVEIEIIATDLARAPWEEE</sequence>
<dbReference type="EMBL" id="CP002623">
    <property type="protein sequence ID" value="AEI92725.1"/>
    <property type="molecule type" value="Genomic_DNA"/>
</dbReference>
<gene>
    <name evidence="2" type="ordered locus">RLO149_c006980</name>
</gene>
<dbReference type="eggNOG" id="COG2885">
    <property type="taxonomic scope" value="Bacteria"/>
</dbReference>
<evidence type="ECO:0000313" key="2">
    <source>
        <dbReference type="EMBL" id="AEI92725.1"/>
    </source>
</evidence>
<dbReference type="HOGENOM" id="CLU_230842_0_0_5"/>
<feature type="compositionally biased region" description="Basic and acidic residues" evidence="1">
    <location>
        <begin position="1448"/>
        <end position="1462"/>
    </location>
</feature>
<protein>
    <submittedName>
        <fullName evidence="2">Uncharacterized protein</fullName>
    </submittedName>
</protein>
<dbReference type="KEGG" id="rli:RLO149_c006980"/>
<proteinExistence type="predicted"/>
<feature type="region of interest" description="Disordered" evidence="1">
    <location>
        <begin position="1445"/>
        <end position="1468"/>
    </location>
</feature>
<name>F7ZKQ9_ROSLO</name>
<organism evidence="2 3">
    <name type="scientific">Roseobacter litoralis (strain ATCC 49566 / DSM 6996 / JCM 21268 / NBRC 15278 / OCh 149)</name>
    <dbReference type="NCBI Taxonomy" id="391595"/>
    <lineage>
        <taxon>Bacteria</taxon>
        <taxon>Pseudomonadati</taxon>
        <taxon>Pseudomonadota</taxon>
        <taxon>Alphaproteobacteria</taxon>
        <taxon>Rhodobacterales</taxon>
        <taxon>Roseobacteraceae</taxon>
        <taxon>Roseobacter</taxon>
    </lineage>
</organism>
<evidence type="ECO:0000256" key="1">
    <source>
        <dbReference type="SAM" id="MobiDB-lite"/>
    </source>
</evidence>
<dbReference type="STRING" id="391595.RLO149_c006980"/>
<evidence type="ECO:0000313" key="3">
    <source>
        <dbReference type="Proteomes" id="UP000001353"/>
    </source>
</evidence>
<feature type="compositionally biased region" description="Basic and acidic residues" evidence="1">
    <location>
        <begin position="77"/>
        <end position="88"/>
    </location>
</feature>
<dbReference type="RefSeq" id="WP_013960665.1">
    <property type="nucleotide sequence ID" value="NC_015730.1"/>
</dbReference>
<keyword evidence="3" id="KW-1185">Reference proteome</keyword>
<dbReference type="OrthoDB" id="7051116at2"/>
<dbReference type="Proteomes" id="UP000001353">
    <property type="component" value="Chromosome"/>
</dbReference>
<reference evidence="2 3" key="1">
    <citation type="journal article" date="2011" name="BMC Genomics">
        <title>Comparative genome analysis and genome-guided physiological analysis of Roseobacter litoralis.</title>
        <authorList>
            <person name="Kalhoefer D."/>
            <person name="Thole S."/>
            <person name="Voget S."/>
            <person name="Lehmann R."/>
            <person name="Liesegang H."/>
            <person name="Wollher A."/>
            <person name="Daniel R."/>
            <person name="Simon M."/>
            <person name="Brinkhoff T."/>
        </authorList>
    </citation>
    <scope>NUCLEOTIDE SEQUENCE [LARGE SCALE GENOMIC DNA]</scope>
    <source>
        <strain evidence="3">ATCC 49566 / DSM 6996 / JCM 21268 / NBRC 15278 / OCh 149</strain>
    </source>
</reference>
<feature type="region of interest" description="Disordered" evidence="1">
    <location>
        <begin position="63"/>
        <end position="88"/>
    </location>
</feature>